<organism evidence="3 4">
    <name type="scientific">Cymbomonas tetramitiformis</name>
    <dbReference type="NCBI Taxonomy" id="36881"/>
    <lineage>
        <taxon>Eukaryota</taxon>
        <taxon>Viridiplantae</taxon>
        <taxon>Chlorophyta</taxon>
        <taxon>Pyramimonadophyceae</taxon>
        <taxon>Pyramimonadales</taxon>
        <taxon>Pyramimonadaceae</taxon>
        <taxon>Cymbomonas</taxon>
    </lineage>
</organism>
<sequence length="298" mass="33265">SWFRELEEIAKEEASSASAAARPVPAGGARLEVYWPLDHDWYKGTVADVASTGQHHIQYDDGEEEWLQLSEELTRPERLEAEEDNDVAPVDEGTSALMERWRGELGMSRFTEPAVQMQEQALKETTPGNYGPKSEKFKDFCEGEGREWLPASEETARLYLAMLLDRGGIRPTSLQPYLSAFNNYHEDTGRPGPAKGRSVTRAVKGMTRLQVAASEATGVTATERTWLPAKDVRSENVLMNQDSVTVVLTREKGENHKLKKRQLSAAVQAYIDPMAVPDQAMRSYFGWLAPQGICAEEC</sequence>
<dbReference type="SMART" id="SM00333">
    <property type="entry name" value="TUDOR"/>
    <property type="match status" value="1"/>
</dbReference>
<dbReference type="InterPro" id="IPR044068">
    <property type="entry name" value="CB"/>
</dbReference>
<name>A0AAE0FHB9_9CHLO</name>
<evidence type="ECO:0000313" key="4">
    <source>
        <dbReference type="Proteomes" id="UP001190700"/>
    </source>
</evidence>
<protein>
    <recommendedName>
        <fullName evidence="2">Core-binding (CB) domain-containing protein</fullName>
    </recommendedName>
</protein>
<dbReference type="InterPro" id="IPR010998">
    <property type="entry name" value="Integrase_recombinase_N"/>
</dbReference>
<keyword evidence="4" id="KW-1185">Reference proteome</keyword>
<comment type="caution">
    <text evidence="3">The sequence shown here is derived from an EMBL/GenBank/DDBJ whole genome shotgun (WGS) entry which is preliminary data.</text>
</comment>
<feature type="non-terminal residue" evidence="3">
    <location>
        <position position="1"/>
    </location>
</feature>
<evidence type="ECO:0000256" key="1">
    <source>
        <dbReference type="ARBA" id="ARBA00023125"/>
    </source>
</evidence>
<dbReference type="InterPro" id="IPR002999">
    <property type="entry name" value="Tudor"/>
</dbReference>
<dbReference type="SUPFAM" id="SSF47823">
    <property type="entry name" value="lambda integrase-like, N-terminal domain"/>
    <property type="match status" value="1"/>
</dbReference>
<dbReference type="Gene3D" id="2.30.30.140">
    <property type="match status" value="1"/>
</dbReference>
<dbReference type="PROSITE" id="PS51900">
    <property type="entry name" value="CB"/>
    <property type="match status" value="1"/>
</dbReference>
<evidence type="ECO:0000259" key="2">
    <source>
        <dbReference type="PROSITE" id="PS51900"/>
    </source>
</evidence>
<dbReference type="SUPFAM" id="SSF63748">
    <property type="entry name" value="Tudor/PWWP/MBT"/>
    <property type="match status" value="1"/>
</dbReference>
<dbReference type="EMBL" id="LGRX02018711">
    <property type="protein sequence ID" value="KAK3259468.1"/>
    <property type="molecule type" value="Genomic_DNA"/>
</dbReference>
<dbReference type="CDD" id="cd20404">
    <property type="entry name" value="Tudor_Agenet_AtEML-like"/>
    <property type="match status" value="1"/>
</dbReference>
<feature type="domain" description="Core-binding (CB)" evidence="2">
    <location>
        <begin position="92"/>
        <end position="189"/>
    </location>
</feature>
<reference evidence="3 4" key="1">
    <citation type="journal article" date="2015" name="Genome Biol. Evol.">
        <title>Comparative Genomics of a Bacterivorous Green Alga Reveals Evolutionary Causalities and Consequences of Phago-Mixotrophic Mode of Nutrition.</title>
        <authorList>
            <person name="Burns J.A."/>
            <person name="Paasch A."/>
            <person name="Narechania A."/>
            <person name="Kim E."/>
        </authorList>
    </citation>
    <scope>NUCLEOTIDE SEQUENCE [LARGE SCALE GENOMIC DNA]</scope>
    <source>
        <strain evidence="3 4">PLY_AMNH</strain>
    </source>
</reference>
<gene>
    <name evidence="3" type="ORF">CYMTET_31535</name>
</gene>
<keyword evidence="1" id="KW-0238">DNA-binding</keyword>
<dbReference type="GO" id="GO:0003677">
    <property type="term" value="F:DNA binding"/>
    <property type="evidence" value="ECO:0007669"/>
    <property type="project" value="UniProtKB-KW"/>
</dbReference>
<proteinExistence type="predicted"/>
<dbReference type="Proteomes" id="UP001190700">
    <property type="component" value="Unassembled WGS sequence"/>
</dbReference>
<accession>A0AAE0FHB9</accession>
<dbReference type="AlphaFoldDB" id="A0AAE0FHB9"/>
<dbReference type="Gene3D" id="1.10.150.130">
    <property type="match status" value="1"/>
</dbReference>
<evidence type="ECO:0000313" key="3">
    <source>
        <dbReference type="EMBL" id="KAK3259468.1"/>
    </source>
</evidence>